<reference evidence="5" key="1">
    <citation type="submission" date="2022-11" db="UniProtKB">
        <authorList>
            <consortium name="WormBaseParasite"/>
        </authorList>
    </citation>
    <scope>IDENTIFICATION</scope>
</reference>
<feature type="compositionally biased region" description="Low complexity" evidence="2">
    <location>
        <begin position="507"/>
        <end position="524"/>
    </location>
</feature>
<accession>A0A915JTJ3</accession>
<dbReference type="AlphaFoldDB" id="A0A915JTJ3"/>
<evidence type="ECO:0000313" key="4">
    <source>
        <dbReference type="Proteomes" id="UP000887565"/>
    </source>
</evidence>
<sequence>MILCHRVYLPAKPTQLCCGGNFVVWKNFHSTGSSSNGKLCITNGFFMNILHHPIHHSITLSDGGGIIAGKLQLFSWKFYSKKTSDGQVPWKRLKLQLDCAFSAVQWYKYLGIEKSLGVNYPHMWEGIKEAILAKVAKIFNSDLTVRTNTWICIVAFIGYIQQGRVKSTVAYNILAAQEGQLLLKNGPANRNERDQVCGWCHSDKENAEHILSVCPYWRTNLMVKRHNHVARNLYYRLCVRYGFETRHYKQDIEVHRALGDIELYLNHQIVTTRKVRHNRPNMVVINHIKRTVKIIEIAVSWHDNIKMQELRKFAKYAPKDMNLNRNVLSKTQVPNHLMDTLRSLFDHLDEKYGSMAGFIKFSDVEYDFGLFAKQQQPRKAKNDRKLTATEWPLLPVNFLVCLQRITPANNMVTFERMSTALRLALAEQHNNQFTVAWTPIQPARPDAASGMVMTSGHYSDAKDDVTLKHDKMTPISSFTTCYASDSKIVHSQNQRNGFKQNNNGRCSSDIESSPSPGGSSSVSILTTTYKNGKIGSNGQQQNGHLRKNDSVCSISWDQSPTSSNSISFSKRPPAYNRAISLSRLNFDSSDMPSCDFKMISAPAPPPPPFAFQPPRKYNERLVDDGRPLTGYRSDSANGRVAPRSQHRDQGLDDYAVVLRQKSQSMNKLMQAKRHTVVDTSHASTLKSNRLLQEEKDLLSRSAQICNRLSIWFNDRLKSVETRKRLVEKSMPLDSAVNEERFNCLRMHITELNRRMAALMESSEKYVIIPGHGCNKRNNRKLSLTEGVLHGFPSHLNNESQRIMSQPVDDQYSLLKRQNASLSDEVADKTQRIAALEKERALLVKQLHFKTHLNAGIDHANYVNYSGDYNPVSNAKNGYEKRRGKENNFPKQEQPAFATLM</sequence>
<feature type="domain" description="Suppressor APC" evidence="3">
    <location>
        <begin position="333"/>
        <end position="431"/>
    </location>
</feature>
<dbReference type="Proteomes" id="UP000887565">
    <property type="component" value="Unplaced"/>
</dbReference>
<dbReference type="PANTHER" id="PTHR14907:SF2">
    <property type="entry name" value="SUPPRESSOR APC DOMAIN-CONTAINING PROTEIN 2"/>
    <property type="match status" value="1"/>
</dbReference>
<evidence type="ECO:0000256" key="1">
    <source>
        <dbReference type="SAM" id="Coils"/>
    </source>
</evidence>
<evidence type="ECO:0000256" key="2">
    <source>
        <dbReference type="SAM" id="MobiDB-lite"/>
    </source>
</evidence>
<protein>
    <submittedName>
        <fullName evidence="5">Reverse transcriptase zinc-binding domain-containing protein</fullName>
    </submittedName>
</protein>
<feature type="compositionally biased region" description="Basic and acidic residues" evidence="2">
    <location>
        <begin position="877"/>
        <end position="887"/>
    </location>
</feature>
<dbReference type="Pfam" id="PF25825">
    <property type="entry name" value="SAPC2_N"/>
    <property type="match status" value="1"/>
</dbReference>
<keyword evidence="1" id="KW-0175">Coiled coil</keyword>
<keyword evidence="4" id="KW-1185">Reference proteome</keyword>
<organism evidence="4 5">
    <name type="scientific">Romanomermis culicivorax</name>
    <name type="common">Nematode worm</name>
    <dbReference type="NCBI Taxonomy" id="13658"/>
    <lineage>
        <taxon>Eukaryota</taxon>
        <taxon>Metazoa</taxon>
        <taxon>Ecdysozoa</taxon>
        <taxon>Nematoda</taxon>
        <taxon>Enoplea</taxon>
        <taxon>Dorylaimia</taxon>
        <taxon>Mermithida</taxon>
        <taxon>Mermithoidea</taxon>
        <taxon>Mermithidae</taxon>
        <taxon>Romanomermis</taxon>
    </lineage>
</organism>
<feature type="compositionally biased region" description="Polar residues" evidence="2">
    <location>
        <begin position="492"/>
        <end position="506"/>
    </location>
</feature>
<dbReference type="WBParaSite" id="nRc.2.0.1.t29137-RA">
    <property type="protein sequence ID" value="nRc.2.0.1.t29137-RA"/>
    <property type="gene ID" value="nRc.2.0.1.g29137"/>
</dbReference>
<feature type="coiled-coil region" evidence="1">
    <location>
        <begin position="811"/>
        <end position="845"/>
    </location>
</feature>
<dbReference type="InterPro" id="IPR026828">
    <property type="entry name" value="SAPC2_1/2"/>
</dbReference>
<name>A0A915JTJ3_ROMCU</name>
<evidence type="ECO:0000259" key="3">
    <source>
        <dbReference type="Pfam" id="PF25825"/>
    </source>
</evidence>
<dbReference type="PANTHER" id="PTHR14907">
    <property type="entry name" value="FI14130P"/>
    <property type="match status" value="1"/>
</dbReference>
<feature type="region of interest" description="Disordered" evidence="2">
    <location>
        <begin position="629"/>
        <end position="648"/>
    </location>
</feature>
<dbReference type="InterPro" id="IPR057953">
    <property type="entry name" value="SAPC2_N"/>
</dbReference>
<feature type="region of interest" description="Disordered" evidence="2">
    <location>
        <begin position="492"/>
        <end position="524"/>
    </location>
</feature>
<proteinExistence type="predicted"/>
<feature type="region of interest" description="Disordered" evidence="2">
    <location>
        <begin position="875"/>
        <end position="900"/>
    </location>
</feature>
<evidence type="ECO:0000313" key="5">
    <source>
        <dbReference type="WBParaSite" id="nRc.2.0.1.t29137-RA"/>
    </source>
</evidence>